<feature type="domain" description="G-protein coupled receptors family 1 profile" evidence="14">
    <location>
        <begin position="47"/>
        <end position="691"/>
    </location>
</feature>
<keyword evidence="3" id="KW-1003">Cell membrane</keyword>
<dbReference type="InterPro" id="IPR002002">
    <property type="entry name" value="Octopmn_rcpt"/>
</dbReference>
<evidence type="ECO:0000256" key="9">
    <source>
        <dbReference type="ARBA" id="ARBA00023180"/>
    </source>
</evidence>
<dbReference type="Proteomes" id="UP001152799">
    <property type="component" value="Chromosome 8"/>
</dbReference>
<accession>A0A9N9MVA1</accession>
<feature type="transmembrane region" description="Helical" evidence="13">
    <location>
        <begin position="639"/>
        <end position="660"/>
    </location>
</feature>
<dbReference type="PRINTS" id="PR00664">
    <property type="entry name" value="OCTOPAMINER"/>
</dbReference>
<keyword evidence="16" id="KW-1185">Reference proteome</keyword>
<evidence type="ECO:0000256" key="13">
    <source>
        <dbReference type="SAM" id="Phobius"/>
    </source>
</evidence>
<evidence type="ECO:0000256" key="10">
    <source>
        <dbReference type="ARBA" id="ARBA00023224"/>
    </source>
</evidence>
<evidence type="ECO:0000256" key="4">
    <source>
        <dbReference type="ARBA" id="ARBA00022692"/>
    </source>
</evidence>
<evidence type="ECO:0000256" key="3">
    <source>
        <dbReference type="ARBA" id="ARBA00022475"/>
    </source>
</evidence>
<proteinExistence type="inferred from homology"/>
<keyword evidence="4 11" id="KW-0812">Transmembrane</keyword>
<reference evidence="15" key="1">
    <citation type="submission" date="2022-01" db="EMBL/GenBank/DDBJ databases">
        <authorList>
            <person name="King R."/>
        </authorList>
    </citation>
    <scope>NUCLEOTIDE SEQUENCE</scope>
</reference>
<dbReference type="AlphaFoldDB" id="A0A9N9MVA1"/>
<dbReference type="PROSITE" id="PS00237">
    <property type="entry name" value="G_PROTEIN_RECEP_F1_1"/>
    <property type="match status" value="1"/>
</dbReference>
<evidence type="ECO:0000256" key="5">
    <source>
        <dbReference type="ARBA" id="ARBA00022989"/>
    </source>
</evidence>
<evidence type="ECO:0000256" key="2">
    <source>
        <dbReference type="ARBA" id="ARBA00010663"/>
    </source>
</evidence>
<dbReference type="Pfam" id="PF00001">
    <property type="entry name" value="7tm_1"/>
    <property type="match status" value="2"/>
</dbReference>
<feature type="compositionally biased region" description="Basic and acidic residues" evidence="12">
    <location>
        <begin position="432"/>
        <end position="456"/>
    </location>
</feature>
<keyword evidence="10 11" id="KW-0807">Transducer</keyword>
<dbReference type="PANTHER" id="PTHR24248:SF174">
    <property type="entry name" value="TYRAMINE_OCTOPAMINE RECEPTOR"/>
    <property type="match status" value="1"/>
</dbReference>
<sequence length="712" mass="81470">MDINENISCEPELGNYSTVFGATDTPEWEALLIIFVLGLLILLTIVGNILVILSVFTYKPLRIVQNFFIVSLAVADLTVAILVVPLNVIYSVVGQWLFGIHLCKMWLTSDVMCCTASILNLCAIALDRFWAITDPINYAQKRTLKRVLIMIAGVWVLSLLISSPPLIGWNDWPDTEVFLEKKECKLSSRQGYVIYSSSGSFYIPLAIMTIVYIHIFIATRRRLRERAKASKINAISKSQSKKKVDTDRDSVSSGETNYNEQNSETNCRKDRRNKKKAKLESEEKRQLKPILTHEDSVTDIDVELERNEDRILYQLWNEFRHPKTEELHDDATNRAGNFEGGEEALPLVENDDPNEIFIDNPNEIIIDDPITITFDNSIQEERDGTLDQYLHYPNTPQRKGKNTSQKTSFILSSSSWKQLHDEKEFKKRAELEEKENRKKERELKKVTREKAALEKQTKKKQGIKRTKQKINISKKIKLDNRTSASLQKIPKEILQPLPREENISPKSLDTTDNRNDIFECFSDSSEDDEPLCTLITTKVQVHQEATKRKIENADFENMKPGENSSNSQKNGESSKEATHIHTVNSSPCTTITVVNSKSKNPGSKVVVIEPPRKPGGVYQFIEERQRISLSKERRAARTLGIIMGVFVVCWLPFFLMYVIVPFCPTCCPSRRLINFFTWLGYINSALNPVIYTIFNMDFRRAFRKLLGIPGTS</sequence>
<dbReference type="OrthoDB" id="5955450at2759"/>
<feature type="transmembrane region" description="Helical" evidence="13">
    <location>
        <begin position="147"/>
        <end position="167"/>
    </location>
</feature>
<dbReference type="GO" id="GO:0005886">
    <property type="term" value="C:plasma membrane"/>
    <property type="evidence" value="ECO:0007669"/>
    <property type="project" value="UniProtKB-SubCell"/>
</dbReference>
<feature type="compositionally biased region" description="Basic residues" evidence="12">
    <location>
        <begin position="457"/>
        <end position="468"/>
    </location>
</feature>
<dbReference type="GO" id="GO:0004989">
    <property type="term" value="F:octopamine receptor activity"/>
    <property type="evidence" value="ECO:0007669"/>
    <property type="project" value="InterPro"/>
</dbReference>
<feature type="transmembrane region" description="Helical" evidence="13">
    <location>
        <begin position="201"/>
        <end position="219"/>
    </location>
</feature>
<evidence type="ECO:0000256" key="12">
    <source>
        <dbReference type="SAM" id="MobiDB-lite"/>
    </source>
</evidence>
<dbReference type="EMBL" id="OU892284">
    <property type="protein sequence ID" value="CAG9772229.1"/>
    <property type="molecule type" value="Genomic_DNA"/>
</dbReference>
<feature type="transmembrane region" description="Helical" evidence="13">
    <location>
        <begin position="68"/>
        <end position="93"/>
    </location>
</feature>
<feature type="region of interest" description="Disordered" evidence="12">
    <location>
        <begin position="432"/>
        <end position="468"/>
    </location>
</feature>
<feature type="compositionally biased region" description="Polar residues" evidence="12">
    <location>
        <begin position="251"/>
        <end position="265"/>
    </location>
</feature>
<evidence type="ECO:0000313" key="15">
    <source>
        <dbReference type="EMBL" id="CAG9772229.1"/>
    </source>
</evidence>
<name>A0A9N9MVA1_9CUCU</name>
<keyword evidence="6 11" id="KW-0297">G-protein coupled receptor</keyword>
<comment type="subcellular location">
    <subcellularLocation>
        <location evidence="1">Cell membrane</location>
        <topology evidence="1">Multi-pass membrane protein</topology>
    </subcellularLocation>
</comment>
<feature type="transmembrane region" description="Helical" evidence="13">
    <location>
        <begin position="672"/>
        <end position="694"/>
    </location>
</feature>
<feature type="region of interest" description="Disordered" evidence="12">
    <location>
        <begin position="550"/>
        <end position="581"/>
    </location>
</feature>
<feature type="region of interest" description="Disordered" evidence="12">
    <location>
        <begin position="234"/>
        <end position="287"/>
    </location>
</feature>
<dbReference type="SMART" id="SM01381">
    <property type="entry name" value="7TM_GPCR_Srsx"/>
    <property type="match status" value="1"/>
</dbReference>
<dbReference type="InterPro" id="IPR017452">
    <property type="entry name" value="GPCR_Rhodpsn_7TM"/>
</dbReference>
<evidence type="ECO:0000256" key="11">
    <source>
        <dbReference type="RuleBase" id="RU000688"/>
    </source>
</evidence>
<dbReference type="SUPFAM" id="SSF81321">
    <property type="entry name" value="Family A G protein-coupled receptor-like"/>
    <property type="match status" value="1"/>
</dbReference>
<evidence type="ECO:0000259" key="14">
    <source>
        <dbReference type="PROSITE" id="PS50262"/>
    </source>
</evidence>
<keyword evidence="7 13" id="KW-0472">Membrane</keyword>
<feature type="compositionally biased region" description="Basic and acidic residues" evidence="12">
    <location>
        <begin position="550"/>
        <end position="559"/>
    </location>
</feature>
<comment type="similarity">
    <text evidence="2 11">Belongs to the G-protein coupled receptor 1 family.</text>
</comment>
<evidence type="ECO:0000313" key="16">
    <source>
        <dbReference type="Proteomes" id="UP001152799"/>
    </source>
</evidence>
<feature type="compositionally biased region" description="Polar residues" evidence="12">
    <location>
        <begin position="562"/>
        <end position="571"/>
    </location>
</feature>
<gene>
    <name evidence="15" type="ORF">CEUTPL_LOCUS12648</name>
</gene>
<dbReference type="PANTHER" id="PTHR24248">
    <property type="entry name" value="ADRENERGIC RECEPTOR-RELATED G-PROTEIN COUPLED RECEPTOR"/>
    <property type="match status" value="1"/>
</dbReference>
<evidence type="ECO:0000256" key="8">
    <source>
        <dbReference type="ARBA" id="ARBA00023170"/>
    </source>
</evidence>
<keyword evidence="5 13" id="KW-1133">Transmembrane helix</keyword>
<dbReference type="FunFam" id="1.20.1070.10:FF:000248">
    <property type="entry name" value="5-hydroxytryptamine receptor 1A-beta"/>
    <property type="match status" value="1"/>
</dbReference>
<dbReference type="PROSITE" id="PS50262">
    <property type="entry name" value="G_PROTEIN_RECEP_F1_2"/>
    <property type="match status" value="1"/>
</dbReference>
<feature type="compositionally biased region" description="Basic and acidic residues" evidence="12">
    <location>
        <begin position="278"/>
        <end position="287"/>
    </location>
</feature>
<dbReference type="InterPro" id="IPR000276">
    <property type="entry name" value="GPCR_Rhodpsn"/>
</dbReference>
<protein>
    <recommendedName>
        <fullName evidence="14">G-protein coupled receptors family 1 profile domain-containing protein</fullName>
    </recommendedName>
</protein>
<keyword evidence="9" id="KW-0325">Glycoprotein</keyword>
<evidence type="ECO:0000256" key="7">
    <source>
        <dbReference type="ARBA" id="ARBA00023136"/>
    </source>
</evidence>
<dbReference type="Gene3D" id="1.20.1070.10">
    <property type="entry name" value="Rhodopsin 7-helix transmembrane proteins"/>
    <property type="match status" value="2"/>
</dbReference>
<organism evidence="15 16">
    <name type="scientific">Ceutorhynchus assimilis</name>
    <name type="common">cabbage seed weevil</name>
    <dbReference type="NCBI Taxonomy" id="467358"/>
    <lineage>
        <taxon>Eukaryota</taxon>
        <taxon>Metazoa</taxon>
        <taxon>Ecdysozoa</taxon>
        <taxon>Arthropoda</taxon>
        <taxon>Hexapoda</taxon>
        <taxon>Insecta</taxon>
        <taxon>Pterygota</taxon>
        <taxon>Neoptera</taxon>
        <taxon>Endopterygota</taxon>
        <taxon>Coleoptera</taxon>
        <taxon>Polyphaga</taxon>
        <taxon>Cucujiformia</taxon>
        <taxon>Curculionidae</taxon>
        <taxon>Ceutorhynchinae</taxon>
        <taxon>Ceutorhynchus</taxon>
    </lineage>
</organism>
<feature type="transmembrane region" description="Helical" evidence="13">
    <location>
        <begin position="30"/>
        <end position="56"/>
    </location>
</feature>
<keyword evidence="8 11" id="KW-0675">Receptor</keyword>
<feature type="transmembrane region" description="Helical" evidence="13">
    <location>
        <begin position="105"/>
        <end position="126"/>
    </location>
</feature>
<evidence type="ECO:0000256" key="6">
    <source>
        <dbReference type="ARBA" id="ARBA00023040"/>
    </source>
</evidence>
<dbReference type="PRINTS" id="PR00237">
    <property type="entry name" value="GPCRRHODOPSN"/>
</dbReference>
<evidence type="ECO:0000256" key="1">
    <source>
        <dbReference type="ARBA" id="ARBA00004651"/>
    </source>
</evidence>